<comment type="caution">
    <text evidence="2">The sequence shown here is derived from an EMBL/GenBank/DDBJ whole genome shotgun (WGS) entry which is preliminary data.</text>
</comment>
<dbReference type="Pfam" id="PF18895">
    <property type="entry name" value="T4SS_pilin"/>
    <property type="match status" value="1"/>
</dbReference>
<evidence type="ECO:0000313" key="3">
    <source>
        <dbReference type="Proteomes" id="UP000176450"/>
    </source>
</evidence>
<dbReference type="AlphaFoldDB" id="A0A1F6AYM9"/>
<organism evidence="2 3">
    <name type="scientific">Candidatus Gottesmanbacteria bacterium RIFCSPLOWO2_01_FULL_46_9</name>
    <dbReference type="NCBI Taxonomy" id="1798394"/>
    <lineage>
        <taxon>Bacteria</taxon>
        <taxon>Candidatus Gottesmaniibacteriota</taxon>
    </lineage>
</organism>
<reference evidence="2 3" key="1">
    <citation type="journal article" date="2016" name="Nat. Commun.">
        <title>Thousands of microbial genomes shed light on interconnected biogeochemical processes in an aquifer system.</title>
        <authorList>
            <person name="Anantharaman K."/>
            <person name="Brown C.T."/>
            <person name="Hug L.A."/>
            <person name="Sharon I."/>
            <person name="Castelle C.J."/>
            <person name="Probst A.J."/>
            <person name="Thomas B.C."/>
            <person name="Singh A."/>
            <person name="Wilkins M.J."/>
            <person name="Karaoz U."/>
            <person name="Brodie E.L."/>
            <person name="Williams K.H."/>
            <person name="Hubbard S.S."/>
            <person name="Banfield J.F."/>
        </authorList>
    </citation>
    <scope>NUCLEOTIDE SEQUENCE [LARGE SCALE GENOMIC DNA]</scope>
</reference>
<proteinExistence type="predicted"/>
<feature type="transmembrane region" description="Helical" evidence="1">
    <location>
        <begin position="83"/>
        <end position="107"/>
    </location>
</feature>
<sequence length="127" mass="13504">MKLLALFPRFVVHAAEDWWGLVDPTGGSDGVPTLASLESLFSNIIQFVVAISGVALFIMLLVGGFGFLFSGGDPKKLEQARGTITNAIMGLVLIVSAYIILRIIGVFTGTTDCITRFQIGNVTPCSP</sequence>
<accession>A0A1F6AYM9</accession>
<feature type="transmembrane region" description="Helical" evidence="1">
    <location>
        <begin position="44"/>
        <end position="71"/>
    </location>
</feature>
<evidence type="ECO:0008006" key="4">
    <source>
        <dbReference type="Google" id="ProtNLM"/>
    </source>
</evidence>
<dbReference type="Proteomes" id="UP000176450">
    <property type="component" value="Unassembled WGS sequence"/>
</dbReference>
<protein>
    <recommendedName>
        <fullName evidence="4">TrbC/VIRB2 family protein</fullName>
    </recommendedName>
</protein>
<evidence type="ECO:0000313" key="2">
    <source>
        <dbReference type="EMBL" id="OGG29789.1"/>
    </source>
</evidence>
<dbReference type="InterPro" id="IPR043993">
    <property type="entry name" value="T4SS_pilin"/>
</dbReference>
<keyword evidence="1" id="KW-0812">Transmembrane</keyword>
<keyword evidence="1" id="KW-1133">Transmembrane helix</keyword>
<evidence type="ECO:0000256" key="1">
    <source>
        <dbReference type="SAM" id="Phobius"/>
    </source>
</evidence>
<gene>
    <name evidence="2" type="ORF">A3A63_02455</name>
</gene>
<name>A0A1F6AYM9_9BACT</name>
<dbReference type="EMBL" id="MFJX01000056">
    <property type="protein sequence ID" value="OGG29789.1"/>
    <property type="molecule type" value="Genomic_DNA"/>
</dbReference>
<keyword evidence="1" id="KW-0472">Membrane</keyword>